<protein>
    <submittedName>
        <fullName evidence="1">Uncharacterized protein</fullName>
    </submittedName>
</protein>
<name>A0A0S3SST0_PHAAN</name>
<reference evidence="1 2" key="1">
    <citation type="journal article" date="2015" name="Sci. Rep.">
        <title>The power of single molecule real-time sequencing technology in the de novo assembly of a eukaryotic genome.</title>
        <authorList>
            <person name="Sakai H."/>
            <person name="Naito K."/>
            <person name="Ogiso-Tanaka E."/>
            <person name="Takahashi Y."/>
            <person name="Iseki K."/>
            <person name="Muto C."/>
            <person name="Satou K."/>
            <person name="Teruya K."/>
            <person name="Shiroma A."/>
            <person name="Shimoji M."/>
            <person name="Hirano T."/>
            <person name="Itoh T."/>
            <person name="Kaga A."/>
            <person name="Tomooka N."/>
        </authorList>
    </citation>
    <scope>NUCLEOTIDE SEQUENCE [LARGE SCALE GENOMIC DNA]</scope>
    <source>
        <strain evidence="2">cv. Shumari</strain>
    </source>
</reference>
<accession>A0A0S3SST0</accession>
<organism evidence="1 2">
    <name type="scientific">Vigna angularis var. angularis</name>
    <dbReference type="NCBI Taxonomy" id="157739"/>
    <lineage>
        <taxon>Eukaryota</taxon>
        <taxon>Viridiplantae</taxon>
        <taxon>Streptophyta</taxon>
        <taxon>Embryophyta</taxon>
        <taxon>Tracheophyta</taxon>
        <taxon>Spermatophyta</taxon>
        <taxon>Magnoliopsida</taxon>
        <taxon>eudicotyledons</taxon>
        <taxon>Gunneridae</taxon>
        <taxon>Pentapetalae</taxon>
        <taxon>rosids</taxon>
        <taxon>fabids</taxon>
        <taxon>Fabales</taxon>
        <taxon>Fabaceae</taxon>
        <taxon>Papilionoideae</taxon>
        <taxon>50 kb inversion clade</taxon>
        <taxon>NPAAA clade</taxon>
        <taxon>indigoferoid/millettioid clade</taxon>
        <taxon>Phaseoleae</taxon>
        <taxon>Vigna</taxon>
    </lineage>
</organism>
<dbReference type="AlphaFoldDB" id="A0A0S3SST0"/>
<proteinExistence type="predicted"/>
<dbReference type="EMBL" id="AP015041">
    <property type="protein sequence ID" value="BAT95881.1"/>
    <property type="molecule type" value="Genomic_DNA"/>
</dbReference>
<evidence type="ECO:0000313" key="1">
    <source>
        <dbReference type="EMBL" id="BAT95881.1"/>
    </source>
</evidence>
<sequence>MLPTCCNCGEFASSAASPCSAGSAGRVKMLLPPLLLFNLFPCTPTKWNPVSSSSLGCGRGSVGLQWLHPLLIQHGCFAQNKLNCRAWAVWLESQKLSIVELSRDSSKSSTYGPFAKNNFPTRFVFCPLANF</sequence>
<keyword evidence="2" id="KW-1185">Reference proteome</keyword>
<gene>
    <name evidence="1" type="primary">Vigan.08G270500</name>
    <name evidence="1" type="ORF">VIGAN_08270500</name>
</gene>
<evidence type="ECO:0000313" key="2">
    <source>
        <dbReference type="Proteomes" id="UP000291084"/>
    </source>
</evidence>
<dbReference type="Proteomes" id="UP000291084">
    <property type="component" value="Chromosome 8"/>
</dbReference>